<protein>
    <submittedName>
        <fullName evidence="1">Ankyrin repeat domain-containing protein</fullName>
    </submittedName>
</protein>
<evidence type="ECO:0000313" key="1">
    <source>
        <dbReference type="EMBL" id="PNG99619.1"/>
    </source>
</evidence>
<dbReference type="SUPFAM" id="SSF48403">
    <property type="entry name" value="Ankyrin repeat"/>
    <property type="match status" value="1"/>
</dbReference>
<dbReference type="GO" id="GO:0016020">
    <property type="term" value="C:membrane"/>
    <property type="evidence" value="ECO:0007669"/>
    <property type="project" value="TreeGrafter"/>
</dbReference>
<dbReference type="Gene3D" id="1.25.40.20">
    <property type="entry name" value="Ankyrin repeat-containing domain"/>
    <property type="match status" value="2"/>
</dbReference>
<dbReference type="GO" id="GO:0030149">
    <property type="term" value="P:sphingolipid catabolic process"/>
    <property type="evidence" value="ECO:0007669"/>
    <property type="project" value="TreeGrafter"/>
</dbReference>
<gene>
    <name evidence="1" type="ORF">TSOC_014599</name>
</gene>
<dbReference type="GO" id="GO:0004620">
    <property type="term" value="F:phospholipase activity"/>
    <property type="evidence" value="ECO:0007669"/>
    <property type="project" value="TreeGrafter"/>
</dbReference>
<dbReference type="EMBL" id="PGGS01002467">
    <property type="protein sequence ID" value="PNG99619.1"/>
    <property type="molecule type" value="Genomic_DNA"/>
</dbReference>
<organism evidence="1 2">
    <name type="scientific">Tetrabaena socialis</name>
    <dbReference type="NCBI Taxonomy" id="47790"/>
    <lineage>
        <taxon>Eukaryota</taxon>
        <taxon>Viridiplantae</taxon>
        <taxon>Chlorophyta</taxon>
        <taxon>core chlorophytes</taxon>
        <taxon>Chlorophyceae</taxon>
        <taxon>CS clade</taxon>
        <taxon>Chlamydomonadales</taxon>
        <taxon>Tetrabaenaceae</taxon>
        <taxon>Tetrabaena</taxon>
    </lineage>
</organism>
<reference evidence="1 2" key="1">
    <citation type="journal article" date="2017" name="Mol. Biol. Evol.">
        <title>The 4-celled Tetrabaena socialis nuclear genome reveals the essential components for genetic control of cell number at the origin of multicellularity in the volvocine lineage.</title>
        <authorList>
            <person name="Featherston J."/>
            <person name="Arakaki Y."/>
            <person name="Hanschen E.R."/>
            <person name="Ferris P.J."/>
            <person name="Michod R.E."/>
            <person name="Olson B.J.S.C."/>
            <person name="Nozaki H."/>
            <person name="Durand P.M."/>
        </authorList>
    </citation>
    <scope>NUCLEOTIDE SEQUENCE [LARGE SCALE GENOMIC DNA]</scope>
    <source>
        <strain evidence="1 2">NIES-571</strain>
    </source>
</reference>
<dbReference type="PANTHER" id="PTHR12393:SF6">
    <property type="entry name" value="SPHINGOMYELIN PHOSPHODIESTERASE 2"/>
    <property type="match status" value="1"/>
</dbReference>
<dbReference type="GO" id="GO:0046513">
    <property type="term" value="P:ceramide biosynthetic process"/>
    <property type="evidence" value="ECO:0007669"/>
    <property type="project" value="TreeGrafter"/>
</dbReference>
<evidence type="ECO:0000313" key="2">
    <source>
        <dbReference type="Proteomes" id="UP000236333"/>
    </source>
</evidence>
<dbReference type="GO" id="GO:0005783">
    <property type="term" value="C:endoplasmic reticulum"/>
    <property type="evidence" value="ECO:0007669"/>
    <property type="project" value="TreeGrafter"/>
</dbReference>
<dbReference type="AlphaFoldDB" id="A0A2J7ZHB0"/>
<sequence length="488" mass="52159">AAQFRGPQDRTVRLSLPVPHHAFVQRWSGVGAMRGLTLRQRQQLSFLTACSGSIANLEVLLAREDCAYFGDEALSAAAGAGQLEVCRWLRRQDCSWCSSNLSAAAEGGHQDVCEWLLASGCPWSQWAAGAAARGGHVGLMDWLLGTGQDSYSLFGAAAAGCDLPTLQRLHRTHLTEPLLYVAKESAMAAAAGSLTADWRAKVEWLEGQGFPRTVEACAEAVKQPDWRGRLEWLQQRGYPLNGYVAEAAARVGVVDVLQYVLDSGVALGTGAASVAFVAAQKGHLAVLQALPVRGFDGVAATAAAAAGGGHLPVVAWLVEALGADKVLSAGVFASAAGSGNMELLAWLHDRGCPWDPEAFAYAAHTGCEEQLEWLAARGCPMGEDGEPYARAAGNDDLATLRCLQRLGCPLGPGSGKVFARAIDCLRPARNSCQTLRLQRGLLWLLERVDSVVGWDAVEQAVPCVTWQDKREVLLTWLRAERAQRAQRV</sequence>
<feature type="non-terminal residue" evidence="1">
    <location>
        <position position="1"/>
    </location>
</feature>
<dbReference type="PANTHER" id="PTHR12393">
    <property type="entry name" value="SPHINGOMYELIN PHOSPHODIESTERASE RELATED"/>
    <property type="match status" value="1"/>
</dbReference>
<proteinExistence type="predicted"/>
<name>A0A2J7ZHB0_9CHLO</name>
<dbReference type="Proteomes" id="UP000236333">
    <property type="component" value="Unassembled WGS sequence"/>
</dbReference>
<keyword evidence="2" id="KW-1185">Reference proteome</keyword>
<dbReference type="InterPro" id="IPR036770">
    <property type="entry name" value="Ankyrin_rpt-contain_sf"/>
</dbReference>
<comment type="caution">
    <text evidence="1">The sequence shown here is derived from an EMBL/GenBank/DDBJ whole genome shotgun (WGS) entry which is preliminary data.</text>
</comment>
<dbReference type="GO" id="GO:0071944">
    <property type="term" value="C:cell periphery"/>
    <property type="evidence" value="ECO:0007669"/>
    <property type="project" value="TreeGrafter"/>
</dbReference>
<accession>A0A2J7ZHB0</accession>